<dbReference type="AlphaFoldDB" id="A0A086TM19"/>
<evidence type="ECO:0000259" key="4">
    <source>
        <dbReference type="Pfam" id="PF20147"/>
    </source>
</evidence>
<dbReference type="Proteomes" id="UP000243308">
    <property type="component" value="Unassembled WGS sequence"/>
</dbReference>
<accession>A0A086TM19</accession>
<dbReference type="OrthoDB" id="2427869at2759"/>
<dbReference type="EMBL" id="KN042429">
    <property type="protein sequence ID" value="KFH62996.1"/>
    <property type="molecule type" value="Genomic_DNA"/>
</dbReference>
<keyword evidence="3" id="KW-0964">Secreted</keyword>
<evidence type="ECO:0000313" key="5">
    <source>
        <dbReference type="EMBL" id="KFH62996.1"/>
    </source>
</evidence>
<feature type="domain" description="Crinkler effector protein N-terminal" evidence="4">
    <location>
        <begin position="4"/>
        <end position="84"/>
    </location>
</feature>
<gene>
    <name evidence="5" type="ORF">MVEG_11034</name>
</gene>
<proteinExistence type="predicted"/>
<evidence type="ECO:0000313" key="6">
    <source>
        <dbReference type="Proteomes" id="UP000243308"/>
    </source>
</evidence>
<dbReference type="Pfam" id="PF20147">
    <property type="entry name" value="Crinkler"/>
    <property type="match status" value="1"/>
</dbReference>
<comment type="subcellular location">
    <subcellularLocation>
        <location evidence="1">Host cell</location>
    </subcellularLocation>
    <subcellularLocation>
        <location evidence="2">Secreted</location>
    </subcellularLocation>
</comment>
<protein>
    <recommendedName>
        <fullName evidence="4">Crinkler effector protein N-terminal domain-containing protein</fullName>
    </recommendedName>
</protein>
<sequence length="92" mass="10516">MSQTLFGIMNGQCRANAFSVKINFADNNVDDLKKLIKHAKTPLWDYLAADELTLSRVSIPDDPNKQREMILLRDVIFQKELRTTESMVKAFG</sequence>
<organism evidence="5 6">
    <name type="scientific">Podila verticillata NRRL 6337</name>
    <dbReference type="NCBI Taxonomy" id="1069443"/>
    <lineage>
        <taxon>Eukaryota</taxon>
        <taxon>Fungi</taxon>
        <taxon>Fungi incertae sedis</taxon>
        <taxon>Mucoromycota</taxon>
        <taxon>Mortierellomycotina</taxon>
        <taxon>Mortierellomycetes</taxon>
        <taxon>Mortierellales</taxon>
        <taxon>Mortierellaceae</taxon>
        <taxon>Podila</taxon>
    </lineage>
</organism>
<reference evidence="5 6" key="1">
    <citation type="submission" date="2011-02" db="EMBL/GenBank/DDBJ databases">
        <title>The Genome Sequence of Mortierella verticillata NRRL 6337.</title>
        <authorList>
            <consortium name="The Broad Institute Genome Sequencing Platform"/>
            <person name="Russ C."/>
            <person name="Cuomo C."/>
            <person name="Burger G."/>
            <person name="Gray M.W."/>
            <person name="Holland P.W.H."/>
            <person name="King N."/>
            <person name="Lang F.B.F."/>
            <person name="Roger A.J."/>
            <person name="Ruiz-Trillo I."/>
            <person name="Young S.K."/>
            <person name="Zeng Q."/>
            <person name="Gargeya S."/>
            <person name="Alvarado L."/>
            <person name="Berlin A."/>
            <person name="Chapman S.B."/>
            <person name="Chen Z."/>
            <person name="Freedman E."/>
            <person name="Gellesch M."/>
            <person name="Goldberg J."/>
            <person name="Griggs A."/>
            <person name="Gujja S."/>
            <person name="Heilman E."/>
            <person name="Heiman D."/>
            <person name="Howarth C."/>
            <person name="Mehta T."/>
            <person name="Neiman D."/>
            <person name="Pearson M."/>
            <person name="Roberts A."/>
            <person name="Saif S."/>
            <person name="Shea T."/>
            <person name="Shenoy N."/>
            <person name="Sisk P."/>
            <person name="Stolte C."/>
            <person name="Sykes S."/>
            <person name="White J."/>
            <person name="Yandava C."/>
            <person name="Haas B."/>
            <person name="Nusbaum C."/>
            <person name="Birren B."/>
        </authorList>
    </citation>
    <scope>NUCLEOTIDE SEQUENCE [LARGE SCALE GENOMIC DNA]</scope>
    <source>
        <strain evidence="5 6">NRRL 6337</strain>
    </source>
</reference>
<evidence type="ECO:0000256" key="2">
    <source>
        <dbReference type="ARBA" id="ARBA00004613"/>
    </source>
</evidence>
<dbReference type="InterPro" id="IPR045379">
    <property type="entry name" value="Crinkler_N"/>
</dbReference>
<dbReference type="GO" id="GO:0005576">
    <property type="term" value="C:extracellular region"/>
    <property type="evidence" value="ECO:0007669"/>
    <property type="project" value="UniProtKB-SubCell"/>
</dbReference>
<dbReference type="GO" id="GO:0043657">
    <property type="term" value="C:host cell"/>
    <property type="evidence" value="ECO:0007669"/>
    <property type="project" value="UniProtKB-SubCell"/>
</dbReference>
<evidence type="ECO:0000256" key="1">
    <source>
        <dbReference type="ARBA" id="ARBA00004340"/>
    </source>
</evidence>
<keyword evidence="6" id="KW-1185">Reference proteome</keyword>
<evidence type="ECO:0000256" key="3">
    <source>
        <dbReference type="ARBA" id="ARBA00022525"/>
    </source>
</evidence>
<name>A0A086TM19_9FUNG</name>